<evidence type="ECO:0000256" key="2">
    <source>
        <dbReference type="HAMAP-Rule" id="MF_02087"/>
    </source>
</evidence>
<feature type="modified residue" description="N6-(pyridoxal phosphate)lysine" evidence="2">
    <location>
        <position position="35"/>
    </location>
</feature>
<evidence type="ECO:0000259" key="3">
    <source>
        <dbReference type="Pfam" id="PF01168"/>
    </source>
</evidence>
<comment type="caution">
    <text evidence="4">The sequence shown here is derived from an EMBL/GenBank/DDBJ whole genome shotgun (WGS) entry which is preliminary data.</text>
</comment>
<dbReference type="FunFam" id="3.20.20.10:FF:000018">
    <property type="entry name" value="Pyridoxal phosphate homeostasis protein"/>
    <property type="match status" value="1"/>
</dbReference>
<comment type="function">
    <text evidence="2">Pyridoxal 5'-phosphate (PLP)-binding protein, which is involved in PLP homeostasis.</text>
</comment>
<feature type="domain" description="Alanine racemase N-terminal" evidence="3">
    <location>
        <begin position="14"/>
        <end position="221"/>
    </location>
</feature>
<dbReference type="GO" id="GO:0030170">
    <property type="term" value="F:pyridoxal phosphate binding"/>
    <property type="evidence" value="ECO:0007669"/>
    <property type="project" value="UniProtKB-UniRule"/>
</dbReference>
<keyword evidence="1 2" id="KW-0663">Pyridoxal phosphate</keyword>
<dbReference type="PIRSF" id="PIRSF004848">
    <property type="entry name" value="YBL036c_PLPDEIII"/>
    <property type="match status" value="1"/>
</dbReference>
<name>A0A7J4J0Y0_9ARCH</name>
<evidence type="ECO:0000256" key="1">
    <source>
        <dbReference type="ARBA" id="ARBA00022898"/>
    </source>
</evidence>
<evidence type="ECO:0000313" key="4">
    <source>
        <dbReference type="EMBL" id="HIH09717.1"/>
    </source>
</evidence>
<protein>
    <recommendedName>
        <fullName evidence="2">Pyridoxal phosphate homeostasis protein</fullName>
        <shortName evidence="2">PLP homeostasis protein</shortName>
    </recommendedName>
</protein>
<gene>
    <name evidence="4" type="ORF">HA254_03515</name>
</gene>
<dbReference type="InterPro" id="IPR029066">
    <property type="entry name" value="PLP-binding_barrel"/>
</dbReference>
<dbReference type="Gene3D" id="3.20.20.10">
    <property type="entry name" value="Alanine racemase"/>
    <property type="match status" value="1"/>
</dbReference>
<dbReference type="HAMAP" id="MF_02087">
    <property type="entry name" value="PLP_homeostasis"/>
    <property type="match status" value="1"/>
</dbReference>
<reference evidence="5" key="1">
    <citation type="journal article" date="2020" name="bioRxiv">
        <title>A rank-normalized archaeal taxonomy based on genome phylogeny resolves widespread incomplete and uneven classifications.</title>
        <authorList>
            <person name="Rinke C."/>
            <person name="Chuvochina M."/>
            <person name="Mussig A.J."/>
            <person name="Chaumeil P.-A."/>
            <person name="Waite D.W."/>
            <person name="Whitman W.B."/>
            <person name="Parks D.H."/>
            <person name="Hugenholtz P."/>
        </authorList>
    </citation>
    <scope>NUCLEOTIDE SEQUENCE [LARGE SCALE GENOMIC DNA]</scope>
</reference>
<dbReference type="Proteomes" id="UP000565078">
    <property type="component" value="Unassembled WGS sequence"/>
</dbReference>
<dbReference type="SUPFAM" id="SSF51419">
    <property type="entry name" value="PLP-binding barrel"/>
    <property type="match status" value="1"/>
</dbReference>
<sequence length="223" mass="24721">MGVAVNWGVLQDEIAQACKKARRSPKEITVVAVSKGHGIDKIREAVAAGAKDIGESYAQELEGKYPDIRGLGADIHFIGHLQGNKVKKVVEMADYIHSVDSLNLLRKVHYAALDIEKVQNIFLQVNTSGQPQKFGMPPHEVESLLTTMKNLPFGNVKFIGLMTMAPLTDDEAQIRKCFQALYDIKEHLSLHHLSMGMSNDFKIAIDEGATVLRIGTRIFGERR</sequence>
<accession>A0A7J4J0Y0</accession>
<proteinExistence type="inferred from homology"/>
<evidence type="ECO:0000313" key="5">
    <source>
        <dbReference type="Proteomes" id="UP000565078"/>
    </source>
</evidence>
<dbReference type="InterPro" id="IPR001608">
    <property type="entry name" value="Ala_racemase_N"/>
</dbReference>
<dbReference type="CDD" id="cd00635">
    <property type="entry name" value="PLPDE_III_YBL036c_like"/>
    <property type="match status" value="1"/>
</dbReference>
<dbReference type="AlphaFoldDB" id="A0A7J4J0Y0"/>
<dbReference type="EMBL" id="DUGC01000056">
    <property type="protein sequence ID" value="HIH09717.1"/>
    <property type="molecule type" value="Genomic_DNA"/>
</dbReference>
<dbReference type="NCBIfam" id="TIGR00044">
    <property type="entry name" value="YggS family pyridoxal phosphate-dependent enzyme"/>
    <property type="match status" value="1"/>
</dbReference>
<comment type="similarity">
    <text evidence="2">Belongs to the pyridoxal phosphate-binding protein YggS/PROSC family.</text>
</comment>
<dbReference type="InterPro" id="IPR011078">
    <property type="entry name" value="PyrdxlP_homeostasis"/>
</dbReference>
<dbReference type="PANTHER" id="PTHR10146">
    <property type="entry name" value="PROLINE SYNTHETASE CO-TRANSCRIBED BACTERIAL HOMOLOG PROTEIN"/>
    <property type="match status" value="1"/>
</dbReference>
<dbReference type="PANTHER" id="PTHR10146:SF14">
    <property type="entry name" value="PYRIDOXAL PHOSPHATE HOMEOSTASIS PROTEIN"/>
    <property type="match status" value="1"/>
</dbReference>
<organism evidence="4 5">
    <name type="scientific">Candidatus Iainarchaeum sp</name>
    <dbReference type="NCBI Taxonomy" id="3101447"/>
    <lineage>
        <taxon>Archaea</taxon>
        <taxon>Candidatus Iainarchaeota</taxon>
        <taxon>Candidatus Iainarchaeia</taxon>
        <taxon>Candidatus Iainarchaeales</taxon>
        <taxon>Candidatus Iainarchaeaceae</taxon>
        <taxon>Candidatus Iainarchaeum</taxon>
    </lineage>
</organism>
<dbReference type="Pfam" id="PF01168">
    <property type="entry name" value="Ala_racemase_N"/>
    <property type="match status" value="1"/>
</dbReference>